<comment type="caution">
    <text evidence="2">The sequence shown here is derived from an EMBL/GenBank/DDBJ whole genome shotgun (WGS) entry which is preliminary data.</text>
</comment>
<feature type="compositionally biased region" description="Low complexity" evidence="1">
    <location>
        <begin position="208"/>
        <end position="239"/>
    </location>
</feature>
<proteinExistence type="predicted"/>
<evidence type="ECO:0000313" key="3">
    <source>
        <dbReference type="Proteomes" id="UP001175226"/>
    </source>
</evidence>
<protein>
    <submittedName>
        <fullName evidence="2">Uncharacterized protein</fullName>
    </submittedName>
</protein>
<keyword evidence="3" id="KW-1185">Reference proteome</keyword>
<gene>
    <name evidence="2" type="ORF">EV421DRAFT_1732636</name>
</gene>
<sequence>MAPCCAEIDKSRPCGGVLEVEGFAIEGIDIAASRRSKRTAAALLKQAAELKQPSQTKATSKSLELRINEQDHSEPRSNSTTCATRKSHKKAGPTTSTNVVPEESEGSPRHGQPHHQEDPSELAVPDAQVRIPVSQCMTTVQEDNEEINLFAPTLPSSSPHILEGPYDFVSPLSTPSHLHSALMPSCPSAGGATAYRFVHFEEPSVKPSSPAESLSLSSPSLASAPPSPASVSMSPLSSAKDQRDADNVWPFYLEEGDRQVCKLCWAGDKHKNAKEKTYSMSTGTTSLRHHLIREYLKLLNTSIKGNGTKAAEKFRKANERDLLRHGFYFCAVEKRIRCFAHIVNLAAKAVISAVTALNAVLLEESMDITRDPVAAVRALVRAVRSSIDLSEMKMDLSE</sequence>
<feature type="region of interest" description="Disordered" evidence="1">
    <location>
        <begin position="208"/>
        <end position="241"/>
    </location>
</feature>
<name>A0AA39JUV5_9AGAR</name>
<feature type="compositionally biased region" description="Polar residues" evidence="1">
    <location>
        <begin position="53"/>
        <end position="62"/>
    </location>
</feature>
<feature type="region of interest" description="Disordered" evidence="1">
    <location>
        <begin position="48"/>
        <end position="123"/>
    </location>
</feature>
<organism evidence="2 3">
    <name type="scientific">Armillaria borealis</name>
    <dbReference type="NCBI Taxonomy" id="47425"/>
    <lineage>
        <taxon>Eukaryota</taxon>
        <taxon>Fungi</taxon>
        <taxon>Dikarya</taxon>
        <taxon>Basidiomycota</taxon>
        <taxon>Agaricomycotina</taxon>
        <taxon>Agaricomycetes</taxon>
        <taxon>Agaricomycetidae</taxon>
        <taxon>Agaricales</taxon>
        <taxon>Marasmiineae</taxon>
        <taxon>Physalacriaceae</taxon>
        <taxon>Armillaria</taxon>
    </lineage>
</organism>
<accession>A0AA39JUV5</accession>
<reference evidence="2" key="1">
    <citation type="submission" date="2023-06" db="EMBL/GenBank/DDBJ databases">
        <authorList>
            <consortium name="Lawrence Berkeley National Laboratory"/>
            <person name="Ahrendt S."/>
            <person name="Sahu N."/>
            <person name="Indic B."/>
            <person name="Wong-Bajracharya J."/>
            <person name="Merenyi Z."/>
            <person name="Ke H.-M."/>
            <person name="Monk M."/>
            <person name="Kocsube S."/>
            <person name="Drula E."/>
            <person name="Lipzen A."/>
            <person name="Balint B."/>
            <person name="Henrissat B."/>
            <person name="Andreopoulos B."/>
            <person name="Martin F.M."/>
            <person name="Harder C.B."/>
            <person name="Rigling D."/>
            <person name="Ford K.L."/>
            <person name="Foster G.D."/>
            <person name="Pangilinan J."/>
            <person name="Papanicolaou A."/>
            <person name="Barry K."/>
            <person name="LaButti K."/>
            <person name="Viragh M."/>
            <person name="Koriabine M."/>
            <person name="Yan M."/>
            <person name="Riley R."/>
            <person name="Champramary S."/>
            <person name="Plett K.L."/>
            <person name="Tsai I.J."/>
            <person name="Slot J."/>
            <person name="Sipos G."/>
            <person name="Plett J."/>
            <person name="Nagy L.G."/>
            <person name="Grigoriev I.V."/>
        </authorList>
    </citation>
    <scope>NUCLEOTIDE SEQUENCE</scope>
    <source>
        <strain evidence="2">FPL87.14</strain>
    </source>
</reference>
<dbReference type="EMBL" id="JAUEPT010000008">
    <property type="protein sequence ID" value="KAK0449365.1"/>
    <property type="molecule type" value="Genomic_DNA"/>
</dbReference>
<feature type="compositionally biased region" description="Basic and acidic residues" evidence="1">
    <location>
        <begin position="63"/>
        <end position="75"/>
    </location>
</feature>
<evidence type="ECO:0000313" key="2">
    <source>
        <dbReference type="EMBL" id="KAK0449365.1"/>
    </source>
</evidence>
<evidence type="ECO:0000256" key="1">
    <source>
        <dbReference type="SAM" id="MobiDB-lite"/>
    </source>
</evidence>
<dbReference type="AlphaFoldDB" id="A0AA39JUV5"/>
<dbReference type="Proteomes" id="UP001175226">
    <property type="component" value="Unassembled WGS sequence"/>
</dbReference>